<organism evidence="4 5">
    <name type="scientific">Sulfurifustis variabilis</name>
    <dbReference type="NCBI Taxonomy" id="1675686"/>
    <lineage>
        <taxon>Bacteria</taxon>
        <taxon>Pseudomonadati</taxon>
        <taxon>Pseudomonadota</taxon>
        <taxon>Gammaproteobacteria</taxon>
        <taxon>Acidiferrobacterales</taxon>
        <taxon>Acidiferrobacteraceae</taxon>
        <taxon>Sulfurifustis</taxon>
    </lineage>
</organism>
<gene>
    <name evidence="4" type="ORF">SVA_1387</name>
</gene>
<feature type="domain" description="Type II secretion system protein GspB C-terminal" evidence="3">
    <location>
        <begin position="194"/>
        <end position="252"/>
    </location>
</feature>
<dbReference type="AlphaFoldDB" id="A0A1B4V5U8"/>
<dbReference type="GO" id="GO:0015627">
    <property type="term" value="C:type II protein secretion system complex"/>
    <property type="evidence" value="ECO:0007669"/>
    <property type="project" value="InterPro"/>
</dbReference>
<evidence type="ECO:0000256" key="1">
    <source>
        <dbReference type="SAM" id="MobiDB-lite"/>
    </source>
</evidence>
<dbReference type="Proteomes" id="UP000218899">
    <property type="component" value="Chromosome"/>
</dbReference>
<dbReference type="InterPro" id="IPR032389">
    <property type="entry name" value="GspB_C"/>
</dbReference>
<evidence type="ECO:0000313" key="5">
    <source>
        <dbReference type="Proteomes" id="UP000218899"/>
    </source>
</evidence>
<feature type="region of interest" description="Disordered" evidence="1">
    <location>
        <begin position="79"/>
        <end position="124"/>
    </location>
</feature>
<evidence type="ECO:0000256" key="2">
    <source>
        <dbReference type="SAM" id="Phobius"/>
    </source>
</evidence>
<protein>
    <recommendedName>
        <fullName evidence="3">Type II secretion system protein GspB C-terminal domain-containing protein</fullName>
    </recommendedName>
</protein>
<feature type="transmembrane region" description="Helical" evidence="2">
    <location>
        <begin position="37"/>
        <end position="61"/>
    </location>
</feature>
<accession>A0A1B4V5U8</accession>
<evidence type="ECO:0000313" key="4">
    <source>
        <dbReference type="EMBL" id="BAU47952.1"/>
    </source>
</evidence>
<dbReference type="EMBL" id="AP014936">
    <property type="protein sequence ID" value="BAU47952.1"/>
    <property type="molecule type" value="Genomic_DNA"/>
</dbReference>
<name>A0A1B4V5U8_9GAMM</name>
<dbReference type="RefSeq" id="WP_096460510.1">
    <property type="nucleotide sequence ID" value="NZ_AP014936.1"/>
</dbReference>
<sequence length="255" mass="27284">MSYILQALRRSEETQRSPEPPPIPATVPDLAEEPRRVFVWAAVVLAILGVAAAVAAGYYVYVGRGETASVAVPATPVVAKKKAEPSPRAAAAPEVGPRAGDKAAAVAEAPPALTPGPFVEPARRSEVRDLAEQLRVPPPRRTAKAPAAAPPIAPVSPRETVIPGPAPVAPPPVALVDDGIKFLRAMPPDFQRELPALVVNIHIYSPNEAERILYINNRQYQAGDRVREDIRVEAIVEDGAVLSFRGQRFKLPRPS</sequence>
<feature type="region of interest" description="Disordered" evidence="1">
    <location>
        <begin position="9"/>
        <end position="28"/>
    </location>
</feature>
<evidence type="ECO:0000259" key="3">
    <source>
        <dbReference type="Pfam" id="PF16537"/>
    </source>
</evidence>
<feature type="region of interest" description="Disordered" evidence="1">
    <location>
        <begin position="137"/>
        <end position="158"/>
    </location>
</feature>
<keyword evidence="2" id="KW-1133">Transmembrane helix</keyword>
<dbReference type="Pfam" id="PF16537">
    <property type="entry name" value="T2SSB"/>
    <property type="match status" value="1"/>
</dbReference>
<dbReference type="KEGG" id="sva:SVA_1387"/>
<keyword evidence="2" id="KW-0812">Transmembrane</keyword>
<keyword evidence="5" id="KW-1185">Reference proteome</keyword>
<reference evidence="4 5" key="1">
    <citation type="submission" date="2015-08" db="EMBL/GenBank/DDBJ databases">
        <title>Complete genome sequence of Sulfurifustis variabilis.</title>
        <authorList>
            <person name="Miura A."/>
            <person name="Kojima H."/>
            <person name="Fukui M."/>
        </authorList>
    </citation>
    <scope>NUCLEOTIDE SEQUENCE [LARGE SCALE GENOMIC DNA]</scope>
    <source>
        <strain evidence="5">skN76</strain>
    </source>
</reference>
<keyword evidence="2" id="KW-0472">Membrane</keyword>
<feature type="compositionally biased region" description="Low complexity" evidence="1">
    <location>
        <begin position="102"/>
        <end position="111"/>
    </location>
</feature>
<dbReference type="OrthoDB" id="5432325at2"/>
<proteinExistence type="predicted"/>